<name>A0A158L3T0_9BURK</name>
<dbReference type="GO" id="GO:0000105">
    <property type="term" value="P:L-histidine biosynthetic process"/>
    <property type="evidence" value="ECO:0007669"/>
    <property type="project" value="TreeGrafter"/>
</dbReference>
<dbReference type="Gene3D" id="3.30.540.10">
    <property type="entry name" value="Fructose-1,6-Bisphosphatase, subunit A, domain 1"/>
    <property type="match status" value="1"/>
</dbReference>
<protein>
    <submittedName>
        <fullName evidence="7">3'(2'),5'-bisphosphate nucleotidase</fullName>
    </submittedName>
</protein>
<dbReference type="EMBL" id="FCOM02000111">
    <property type="protein sequence ID" value="SAL88048.1"/>
    <property type="molecule type" value="Genomic_DNA"/>
</dbReference>
<dbReference type="PANTHER" id="PTHR43200">
    <property type="entry name" value="PHOSPHATASE"/>
    <property type="match status" value="1"/>
</dbReference>
<proteinExistence type="inferred from homology"/>
<dbReference type="InterPro" id="IPR051090">
    <property type="entry name" value="Inositol_monoP_superfamily"/>
</dbReference>
<dbReference type="Proteomes" id="UP000055019">
    <property type="component" value="Unassembled WGS sequence"/>
</dbReference>
<feature type="binding site" evidence="6">
    <location>
        <position position="67"/>
    </location>
    <ligand>
        <name>Mg(2+)</name>
        <dbReference type="ChEBI" id="CHEBI:18420"/>
        <label>1</label>
        <note>catalytic</note>
    </ligand>
</feature>
<dbReference type="PANTHER" id="PTHR43200:SF6">
    <property type="entry name" value="3'(2'),5'-BISPHOSPHATE NUCLEOTIDASE"/>
    <property type="match status" value="1"/>
</dbReference>
<evidence type="ECO:0000313" key="8">
    <source>
        <dbReference type="Proteomes" id="UP000055019"/>
    </source>
</evidence>
<dbReference type="SUPFAM" id="SSF56655">
    <property type="entry name" value="Carbohydrate phosphatase"/>
    <property type="match status" value="1"/>
</dbReference>
<dbReference type="Pfam" id="PF00459">
    <property type="entry name" value="Inositol_P"/>
    <property type="match status" value="1"/>
</dbReference>
<dbReference type="GO" id="GO:0016791">
    <property type="term" value="F:phosphatase activity"/>
    <property type="evidence" value="ECO:0007669"/>
    <property type="project" value="UniProtKB-ARBA"/>
</dbReference>
<dbReference type="PRINTS" id="PR00377">
    <property type="entry name" value="IMPHPHTASES"/>
</dbReference>
<evidence type="ECO:0000256" key="1">
    <source>
        <dbReference type="ARBA" id="ARBA00001946"/>
    </source>
</evidence>
<comment type="caution">
    <text evidence="7">The sequence shown here is derived from an EMBL/GenBank/DDBJ whole genome shotgun (WGS) entry which is preliminary data.</text>
</comment>
<evidence type="ECO:0000313" key="7">
    <source>
        <dbReference type="EMBL" id="SAL88048.1"/>
    </source>
</evidence>
<comment type="similarity">
    <text evidence="2">Belongs to the inositol monophosphatase superfamily.</text>
</comment>
<keyword evidence="5 6" id="KW-0460">Magnesium</keyword>
<reference evidence="7" key="1">
    <citation type="submission" date="2016-01" db="EMBL/GenBank/DDBJ databases">
        <authorList>
            <person name="Peeters C."/>
        </authorList>
    </citation>
    <scope>NUCLEOTIDE SEQUENCE [LARGE SCALE GENOMIC DNA]</scope>
    <source>
        <strain evidence="7">LMG 29317</strain>
    </source>
</reference>
<dbReference type="RefSeq" id="WP_087039533.1">
    <property type="nucleotide sequence ID" value="NZ_FCOM02000111.1"/>
</dbReference>
<accession>A0A158L3T0</accession>
<dbReference type="Gene3D" id="3.40.190.80">
    <property type="match status" value="1"/>
</dbReference>
<evidence type="ECO:0000256" key="5">
    <source>
        <dbReference type="ARBA" id="ARBA00022842"/>
    </source>
</evidence>
<feature type="binding site" evidence="6">
    <location>
        <position position="84"/>
    </location>
    <ligand>
        <name>Mg(2+)</name>
        <dbReference type="ChEBI" id="CHEBI:18420"/>
        <label>1</label>
        <note>catalytic</note>
    </ligand>
</feature>
<sequence>MRLTEIEPFLNQLGDEARALAMQHFRTEIDVETKSDATPVTKADRAIERRLREMIASRYPTHVLVGEEEGGRIAGGICWVIDPIDGTKSFVTGLPLFGTLVAMLEDRRPVCGMVEAPAMRERWIGVADQTSRNGEPCVVSACAHLRDARLCSTDPRMFAGEAARAFAGLAREVRVTRFSTDCYGYAMLASGHVDLVVEDGLQVHDVMAIVPVIEGAGGIVTTWAGNAIDETFQGDIIAAATQSLHDEACRWLGQPRG</sequence>
<feature type="binding site" evidence="6">
    <location>
        <position position="82"/>
    </location>
    <ligand>
        <name>Mg(2+)</name>
        <dbReference type="ChEBI" id="CHEBI:18420"/>
        <label>1</label>
        <note>catalytic</note>
    </ligand>
</feature>
<dbReference type="InterPro" id="IPR020583">
    <property type="entry name" value="Inositol_monoP_metal-BS"/>
</dbReference>
<dbReference type="InterPro" id="IPR000760">
    <property type="entry name" value="Inositol_monophosphatase-like"/>
</dbReference>
<evidence type="ECO:0000256" key="4">
    <source>
        <dbReference type="ARBA" id="ARBA00022801"/>
    </source>
</evidence>
<keyword evidence="8" id="KW-1185">Reference proteome</keyword>
<keyword evidence="3 6" id="KW-0479">Metal-binding</keyword>
<dbReference type="CDD" id="cd01641">
    <property type="entry name" value="Bacterial_IMPase_like_1"/>
    <property type="match status" value="1"/>
</dbReference>
<comment type="cofactor">
    <cofactor evidence="1 6">
        <name>Mg(2+)</name>
        <dbReference type="ChEBI" id="CHEBI:18420"/>
    </cofactor>
</comment>
<feature type="binding site" evidence="6">
    <location>
        <position position="85"/>
    </location>
    <ligand>
        <name>Mg(2+)</name>
        <dbReference type="ChEBI" id="CHEBI:18420"/>
        <label>1</label>
        <note>catalytic</note>
    </ligand>
</feature>
<keyword evidence="4" id="KW-0378">Hydrolase</keyword>
<dbReference type="AlphaFoldDB" id="A0A158L3T0"/>
<feature type="binding site" evidence="6">
    <location>
        <position position="205"/>
    </location>
    <ligand>
        <name>Mg(2+)</name>
        <dbReference type="ChEBI" id="CHEBI:18420"/>
        <label>1</label>
        <note>catalytic</note>
    </ligand>
</feature>
<evidence type="ECO:0000256" key="6">
    <source>
        <dbReference type="PIRSR" id="PIRSR600760-2"/>
    </source>
</evidence>
<dbReference type="GO" id="GO:0046872">
    <property type="term" value="F:metal ion binding"/>
    <property type="evidence" value="ECO:0007669"/>
    <property type="project" value="UniProtKB-KW"/>
</dbReference>
<dbReference type="PROSITE" id="PS00629">
    <property type="entry name" value="IMP_1"/>
    <property type="match status" value="1"/>
</dbReference>
<organism evidence="7 8">
    <name type="scientific">Caballeronia arvi</name>
    <dbReference type="NCBI Taxonomy" id="1777135"/>
    <lineage>
        <taxon>Bacteria</taxon>
        <taxon>Pseudomonadati</taxon>
        <taxon>Pseudomonadota</taxon>
        <taxon>Betaproteobacteria</taxon>
        <taxon>Burkholderiales</taxon>
        <taxon>Burkholderiaceae</taxon>
        <taxon>Caballeronia</taxon>
    </lineage>
</organism>
<gene>
    <name evidence="7" type="ORF">AWB74_08379</name>
</gene>
<dbReference type="OrthoDB" id="9785695at2"/>
<evidence type="ECO:0000256" key="2">
    <source>
        <dbReference type="ARBA" id="ARBA00009759"/>
    </source>
</evidence>
<evidence type="ECO:0000256" key="3">
    <source>
        <dbReference type="ARBA" id="ARBA00022723"/>
    </source>
</evidence>